<dbReference type="RefSeq" id="WP_322445845.1">
    <property type="nucleotide sequence ID" value="NZ_JAXOFX010000003.1"/>
</dbReference>
<dbReference type="EMBL" id="JAXOFX010000003">
    <property type="protein sequence ID" value="MDZ5471555.1"/>
    <property type="molecule type" value="Genomic_DNA"/>
</dbReference>
<comment type="caution">
    <text evidence="2">The sequence shown here is derived from an EMBL/GenBank/DDBJ whole genome shotgun (WGS) entry which is preliminary data.</text>
</comment>
<dbReference type="Pfam" id="PF00293">
    <property type="entry name" value="NUDIX"/>
    <property type="match status" value="1"/>
</dbReference>
<evidence type="ECO:0000313" key="3">
    <source>
        <dbReference type="Proteomes" id="UP001290455"/>
    </source>
</evidence>
<name>A0ABU5IWP5_9BACI</name>
<dbReference type="SUPFAM" id="SSF55811">
    <property type="entry name" value="Nudix"/>
    <property type="match status" value="1"/>
</dbReference>
<dbReference type="PANTHER" id="PTHR10885">
    <property type="entry name" value="ISOPENTENYL-DIPHOSPHATE DELTA-ISOMERASE"/>
    <property type="match status" value="1"/>
</dbReference>
<dbReference type="CDD" id="cd04692">
    <property type="entry name" value="NUDIX_Hydrolase"/>
    <property type="match status" value="1"/>
</dbReference>
<protein>
    <submittedName>
        <fullName evidence="2">NUDIX domain-containing protein</fullName>
    </submittedName>
</protein>
<evidence type="ECO:0000259" key="1">
    <source>
        <dbReference type="PROSITE" id="PS51462"/>
    </source>
</evidence>
<dbReference type="Gene3D" id="3.90.79.10">
    <property type="entry name" value="Nucleoside Triphosphate Pyrophosphohydrolase"/>
    <property type="match status" value="1"/>
</dbReference>
<evidence type="ECO:0000313" key="2">
    <source>
        <dbReference type="EMBL" id="MDZ5471555.1"/>
    </source>
</evidence>
<gene>
    <name evidence="2" type="ORF">SM124_07320</name>
</gene>
<proteinExistence type="predicted"/>
<reference evidence="2 3" key="1">
    <citation type="submission" date="2023-11" db="EMBL/GenBank/DDBJ databases">
        <title>Bacillus jintuensis, isolated from a mudflat on the Beibu Gulf coast.</title>
        <authorList>
            <person name="Li M."/>
        </authorList>
    </citation>
    <scope>NUCLEOTIDE SEQUENCE [LARGE SCALE GENOMIC DNA]</scope>
    <source>
        <strain evidence="2 3">31A1R</strain>
    </source>
</reference>
<dbReference type="PANTHER" id="PTHR10885:SF0">
    <property type="entry name" value="ISOPENTENYL-DIPHOSPHATE DELTA-ISOMERASE"/>
    <property type="match status" value="1"/>
</dbReference>
<dbReference type="Proteomes" id="UP001290455">
    <property type="component" value="Unassembled WGS sequence"/>
</dbReference>
<keyword evidence="3" id="KW-1185">Reference proteome</keyword>
<sequence length="211" mass="24802">MEIEMLKIFDDKRNEIGTATREEVHRLGYWHETFHCWLIKEENNTTYIYFQLRSKLKKDYPNLLDITAAGHLLSHESVEDGIREMKEEIGIDVSIKELQFLDSIDYCVTKENFIDKEIAHVFLYDSKDKPLDFILQVEEVSGMARADFYHFARLWSGEVKEIKIEGFEISSIGERESIDKTVGKEAFVSHEDSYYASIIDCIQNYIENHKD</sequence>
<feature type="domain" description="Nudix hydrolase" evidence="1">
    <location>
        <begin position="29"/>
        <end position="167"/>
    </location>
</feature>
<accession>A0ABU5IWP5</accession>
<dbReference type="InterPro" id="IPR000086">
    <property type="entry name" value="NUDIX_hydrolase_dom"/>
</dbReference>
<organism evidence="2 3">
    <name type="scientific">Robertmurraya mangrovi</name>
    <dbReference type="NCBI Taxonomy" id="3098077"/>
    <lineage>
        <taxon>Bacteria</taxon>
        <taxon>Bacillati</taxon>
        <taxon>Bacillota</taxon>
        <taxon>Bacilli</taxon>
        <taxon>Bacillales</taxon>
        <taxon>Bacillaceae</taxon>
        <taxon>Robertmurraya</taxon>
    </lineage>
</organism>
<dbReference type="PROSITE" id="PS51462">
    <property type="entry name" value="NUDIX"/>
    <property type="match status" value="1"/>
</dbReference>
<dbReference type="InterPro" id="IPR015797">
    <property type="entry name" value="NUDIX_hydrolase-like_dom_sf"/>
</dbReference>